<dbReference type="InterPro" id="IPR011990">
    <property type="entry name" value="TPR-like_helical_dom_sf"/>
</dbReference>
<accession>A0AB40ALS2</accession>
<reference evidence="4" key="1">
    <citation type="submission" date="2025-08" db="UniProtKB">
        <authorList>
            <consortium name="RefSeq"/>
        </authorList>
    </citation>
    <scope>IDENTIFICATION</scope>
</reference>
<evidence type="ECO:0000256" key="1">
    <source>
        <dbReference type="ARBA" id="ARBA00022737"/>
    </source>
</evidence>
<evidence type="ECO:0000313" key="3">
    <source>
        <dbReference type="Proteomes" id="UP001515500"/>
    </source>
</evidence>
<dbReference type="RefSeq" id="XP_039115852.1">
    <property type="nucleotide sequence ID" value="XM_039259918.1"/>
</dbReference>
<keyword evidence="3" id="KW-1185">Reference proteome</keyword>
<dbReference type="Gene3D" id="1.25.40.10">
    <property type="entry name" value="Tetratricopeptide repeat domain"/>
    <property type="match status" value="1"/>
</dbReference>
<keyword evidence="1" id="KW-0677">Repeat</keyword>
<dbReference type="NCBIfam" id="TIGR00756">
    <property type="entry name" value="PPR"/>
    <property type="match status" value="1"/>
</dbReference>
<dbReference type="Proteomes" id="UP001515500">
    <property type="component" value="Chromosome 20"/>
</dbReference>
<organism evidence="3 4">
    <name type="scientific">Dioscorea cayennensis subsp. rotundata</name>
    <name type="common">White Guinea yam</name>
    <name type="synonym">Dioscorea rotundata</name>
    <dbReference type="NCBI Taxonomy" id="55577"/>
    <lineage>
        <taxon>Eukaryota</taxon>
        <taxon>Viridiplantae</taxon>
        <taxon>Streptophyta</taxon>
        <taxon>Embryophyta</taxon>
        <taxon>Tracheophyta</taxon>
        <taxon>Spermatophyta</taxon>
        <taxon>Magnoliopsida</taxon>
        <taxon>Liliopsida</taxon>
        <taxon>Dioscoreales</taxon>
        <taxon>Dioscoreaceae</taxon>
        <taxon>Dioscorea</taxon>
    </lineage>
</organism>
<dbReference type="AlphaFoldDB" id="A0AB40ALS2"/>
<evidence type="ECO:0000313" key="4">
    <source>
        <dbReference type="RefSeq" id="XP_039115852.1"/>
    </source>
</evidence>
<sequence length="111" mass="12470">MLPSAALPNKFTFTFLLKACVHGFSSSLSCLHAHLNLLGLHRDPFLRSSLILTYAHHRHISIVDHLFRQQTSNDTALVSAYARCGLLESARKVFDEMPQRNPVSWVVLLTA</sequence>
<dbReference type="GO" id="GO:0003723">
    <property type="term" value="F:RNA binding"/>
    <property type="evidence" value="ECO:0007669"/>
    <property type="project" value="InterPro"/>
</dbReference>
<dbReference type="GO" id="GO:0009451">
    <property type="term" value="P:RNA modification"/>
    <property type="evidence" value="ECO:0007669"/>
    <property type="project" value="InterPro"/>
</dbReference>
<dbReference type="Pfam" id="PF01535">
    <property type="entry name" value="PPR"/>
    <property type="match status" value="1"/>
</dbReference>
<dbReference type="GeneID" id="120251388"/>
<name>A0AB40ALS2_DIOCR</name>
<dbReference type="PANTHER" id="PTHR47926">
    <property type="entry name" value="PENTATRICOPEPTIDE REPEAT-CONTAINING PROTEIN"/>
    <property type="match status" value="1"/>
</dbReference>
<feature type="repeat" description="PPR" evidence="2">
    <location>
        <begin position="70"/>
        <end position="104"/>
    </location>
</feature>
<protein>
    <submittedName>
        <fullName evidence="4">Pentatricopeptide repeat-containing protein At3g62890-like</fullName>
    </submittedName>
</protein>
<gene>
    <name evidence="4" type="primary">LOC120251388</name>
</gene>
<dbReference type="InterPro" id="IPR002885">
    <property type="entry name" value="PPR_rpt"/>
</dbReference>
<proteinExistence type="predicted"/>
<evidence type="ECO:0000256" key="2">
    <source>
        <dbReference type="PROSITE-ProRule" id="PRU00708"/>
    </source>
</evidence>
<dbReference type="PROSITE" id="PS51375">
    <property type="entry name" value="PPR"/>
    <property type="match status" value="1"/>
</dbReference>
<dbReference type="InterPro" id="IPR046960">
    <property type="entry name" value="PPR_At4g14850-like_plant"/>
</dbReference>